<name>A0AA89I133_9LACO</name>
<proteinExistence type="predicted"/>
<evidence type="ECO:0000313" key="1">
    <source>
        <dbReference type="EMBL" id="KRM20548.1"/>
    </source>
</evidence>
<accession>A0AA89I133</accession>
<organism evidence="1 2">
    <name type="scientific">Latilactobacillus graminis DSM 20719</name>
    <dbReference type="NCBI Taxonomy" id="1423752"/>
    <lineage>
        <taxon>Bacteria</taxon>
        <taxon>Bacillati</taxon>
        <taxon>Bacillota</taxon>
        <taxon>Bacilli</taxon>
        <taxon>Lactobacillales</taxon>
        <taxon>Lactobacillaceae</taxon>
        <taxon>Latilactobacillus</taxon>
    </lineage>
</organism>
<dbReference type="AlphaFoldDB" id="A0AA89I133"/>
<comment type="caution">
    <text evidence="1">The sequence shown here is derived from an EMBL/GenBank/DDBJ whole genome shotgun (WGS) entry which is preliminary data.</text>
</comment>
<dbReference type="EMBL" id="AYZB01000072">
    <property type="protein sequence ID" value="KRM20548.1"/>
    <property type="molecule type" value="Genomic_DNA"/>
</dbReference>
<sequence length="126" mass="14242">MTQTTLITMQPSDQATEVTQIYAPGNAANRVWAAKQSNVQLISIPGYVRFGDHIVNFFVKKIVKQGDVSAYSNMLQFVYFSHMVAYNVANTPVERLVFATQDLATKVLMQFDNQARYNDQMTVLAR</sequence>
<reference evidence="1 2" key="1">
    <citation type="journal article" date="2015" name="Genome Announc.">
        <title>Expanding the biotechnology potential of lactobacilli through comparative genomics of 213 strains and associated genera.</title>
        <authorList>
            <person name="Sun Z."/>
            <person name="Harris H.M."/>
            <person name="McCann A."/>
            <person name="Guo C."/>
            <person name="Argimon S."/>
            <person name="Zhang W."/>
            <person name="Yang X."/>
            <person name="Jeffery I.B."/>
            <person name="Cooney J.C."/>
            <person name="Kagawa T.F."/>
            <person name="Liu W."/>
            <person name="Song Y."/>
            <person name="Salvetti E."/>
            <person name="Wrobel A."/>
            <person name="Rasinkangas P."/>
            <person name="Parkhill J."/>
            <person name="Rea M.C."/>
            <person name="O'Sullivan O."/>
            <person name="Ritari J."/>
            <person name="Douillard F.P."/>
            <person name="Paul Ross R."/>
            <person name="Yang R."/>
            <person name="Briner A.E."/>
            <person name="Felis G.E."/>
            <person name="de Vos W.M."/>
            <person name="Barrangou R."/>
            <person name="Klaenhammer T.R."/>
            <person name="Caufield P.W."/>
            <person name="Cui Y."/>
            <person name="Zhang H."/>
            <person name="O'Toole P.W."/>
        </authorList>
    </citation>
    <scope>NUCLEOTIDE SEQUENCE [LARGE SCALE GENOMIC DNA]</scope>
    <source>
        <strain evidence="1 2">DSM 20719</strain>
    </source>
</reference>
<dbReference type="RefSeq" id="WP_057908905.1">
    <property type="nucleotide sequence ID" value="NZ_AYZB01000072.1"/>
</dbReference>
<protein>
    <submittedName>
        <fullName evidence="1">Uncharacterized protein</fullName>
    </submittedName>
</protein>
<gene>
    <name evidence="1" type="ORF">FC90_GL000152</name>
</gene>
<evidence type="ECO:0000313" key="2">
    <source>
        <dbReference type="Proteomes" id="UP000050823"/>
    </source>
</evidence>
<dbReference type="Proteomes" id="UP000050823">
    <property type="component" value="Unassembled WGS sequence"/>
</dbReference>